<feature type="transmembrane region" description="Helical" evidence="4">
    <location>
        <begin position="921"/>
        <end position="944"/>
    </location>
</feature>
<dbReference type="PROSITE" id="PS50835">
    <property type="entry name" value="IG_LIKE"/>
    <property type="match status" value="8"/>
</dbReference>
<reference evidence="7" key="2">
    <citation type="submission" date="2025-08" db="UniProtKB">
        <authorList>
            <consortium name="Ensembl"/>
        </authorList>
    </citation>
    <scope>IDENTIFICATION</scope>
</reference>
<feature type="domain" description="Ig-like" evidence="6">
    <location>
        <begin position="355"/>
        <end position="446"/>
    </location>
</feature>
<organism evidence="7 8">
    <name type="scientific">Oreochromis niloticus</name>
    <name type="common">Nile tilapia</name>
    <name type="synonym">Tilapia nilotica</name>
    <dbReference type="NCBI Taxonomy" id="8128"/>
    <lineage>
        <taxon>Eukaryota</taxon>
        <taxon>Metazoa</taxon>
        <taxon>Chordata</taxon>
        <taxon>Craniata</taxon>
        <taxon>Vertebrata</taxon>
        <taxon>Euteleostomi</taxon>
        <taxon>Actinopterygii</taxon>
        <taxon>Neopterygii</taxon>
        <taxon>Teleostei</taxon>
        <taxon>Neoteleostei</taxon>
        <taxon>Acanthomorphata</taxon>
        <taxon>Ovalentaria</taxon>
        <taxon>Cichlomorphae</taxon>
        <taxon>Cichliformes</taxon>
        <taxon>Cichlidae</taxon>
        <taxon>African cichlids</taxon>
        <taxon>Pseudocrenilabrinae</taxon>
        <taxon>Oreochromini</taxon>
        <taxon>Oreochromis</taxon>
    </lineage>
</organism>
<dbReference type="InParanoid" id="A0A669EX61"/>
<proteinExistence type="predicted"/>
<dbReference type="InterPro" id="IPR013783">
    <property type="entry name" value="Ig-like_fold"/>
</dbReference>
<keyword evidence="3" id="KW-0393">Immunoglobulin domain</keyword>
<dbReference type="KEGG" id="onl:102078781"/>
<evidence type="ECO:0000256" key="1">
    <source>
        <dbReference type="ARBA" id="ARBA00004370"/>
    </source>
</evidence>
<evidence type="ECO:0000259" key="6">
    <source>
        <dbReference type="PROSITE" id="PS50835"/>
    </source>
</evidence>
<dbReference type="InterPro" id="IPR036179">
    <property type="entry name" value="Ig-like_dom_sf"/>
</dbReference>
<feature type="domain" description="Ig-like" evidence="6">
    <location>
        <begin position="134"/>
        <end position="236"/>
    </location>
</feature>
<dbReference type="InterPro" id="IPR013106">
    <property type="entry name" value="Ig_V-set"/>
</dbReference>
<keyword evidence="2 4" id="KW-0472">Membrane</keyword>
<dbReference type="SMART" id="SM00406">
    <property type="entry name" value="IGv"/>
    <property type="match status" value="8"/>
</dbReference>
<reference evidence="7" key="3">
    <citation type="submission" date="2025-09" db="UniProtKB">
        <authorList>
            <consortium name="Ensembl"/>
        </authorList>
    </citation>
    <scope>IDENTIFICATION</scope>
</reference>
<dbReference type="GO" id="GO:0050852">
    <property type="term" value="P:T cell receptor signaling pathway"/>
    <property type="evidence" value="ECO:0007669"/>
    <property type="project" value="TreeGrafter"/>
</dbReference>
<accession>A0A669EX61</accession>
<gene>
    <name evidence="7" type="primary">LOC102078781</name>
</gene>
<evidence type="ECO:0000313" key="7">
    <source>
        <dbReference type="Ensembl" id="ENSONIP00000075840.1"/>
    </source>
</evidence>
<feature type="signal peptide" evidence="5">
    <location>
        <begin position="1"/>
        <end position="23"/>
    </location>
</feature>
<dbReference type="GO" id="GO:0009897">
    <property type="term" value="C:external side of plasma membrane"/>
    <property type="evidence" value="ECO:0007669"/>
    <property type="project" value="TreeGrafter"/>
</dbReference>
<evidence type="ECO:0000256" key="5">
    <source>
        <dbReference type="SAM" id="SignalP"/>
    </source>
</evidence>
<feature type="domain" description="Ig-like" evidence="6">
    <location>
        <begin position="575"/>
        <end position="681"/>
    </location>
</feature>
<dbReference type="SMART" id="SM00409">
    <property type="entry name" value="IG"/>
    <property type="match status" value="8"/>
</dbReference>
<feature type="chain" id="PRO_5025358850" evidence="5">
    <location>
        <begin position="24"/>
        <end position="955"/>
    </location>
</feature>
<dbReference type="RefSeq" id="XP_019212478.1">
    <property type="nucleotide sequence ID" value="XM_019356933.2"/>
</dbReference>
<keyword evidence="4" id="KW-1133">Transmembrane helix</keyword>
<evidence type="ECO:0000256" key="3">
    <source>
        <dbReference type="ARBA" id="ARBA00023319"/>
    </source>
</evidence>
<dbReference type="GO" id="GO:0005102">
    <property type="term" value="F:signaling receptor binding"/>
    <property type="evidence" value="ECO:0007669"/>
    <property type="project" value="TreeGrafter"/>
</dbReference>
<dbReference type="Gene3D" id="2.60.40.10">
    <property type="entry name" value="Immunoglobulins"/>
    <property type="match status" value="8"/>
</dbReference>
<comment type="subcellular location">
    <subcellularLocation>
        <location evidence="1">Membrane</location>
    </subcellularLocation>
</comment>
<sequence length="955" mass="109413">MSALTASLYSTFLFVSFFMLVSADQKIIKAESGQRVTLTCRAQNNKIKFVHWSRADLEPDYFILYRDGELLSDNQHPSFKNRVDLQDRQMKDGDVSLILKDVTTADDGTYKCHVFVEETRSWELISIINLNVFPDEQIITAESGQHITLTCRAPNNKIKFVHWSRADLEPEYLLVFRDGQSLLNNQHPSFKNRVDLLDKQMKDGDVSLILEDVTLNDDGTYKCRVFMEETRSWKLSIIKVTVSSDKKIITAESGQSVTLTCQAPNNKIKFVHWSRADLEPEYVLFYRDGQLLPDDQHPFFKNRVDLQDRQMKDGDVSLILKDVTTADDGTYQCRIFTEETRSWKSVSIINLNVPPDQKNIMAESGQDVTLPCHASNNKVKFVHWSRADLEPEYLFIYRDEQFLLDKKHSSFKNSVDLQDRQMKDGDVSLILKEVTSADNGTYMCRVFMDEIRSWKLSIINLSVPPDQRNITALSRKSVILPCGAPSNSKVKFIYWSRADLEPEYLLVVRDGQALLDTQHPSFKNRVDLQDIQMKDGDVSLILNNVNTADDGTYQCHIFMEETRSWKLSIIYLSVPLIHKDATAESGQNVTLTCRAPNNNIDVLEWSRADLDTEYVLLYRDEQFDTDNQHPSFKNRVDLQDRQMKDGDVSLILKDVTINDAGTYECRIFMRGTNHKDSKPISSVTLGVVPPDQKNITAESGQDVSLTCRAPNKNIKFVHWSRADLKTEYVLVYRDERLFTDHQHPSFKDRVDLKDRQMKDGDVSLILKLVTSVDDGTYKCRVFMEETRSWKHSIINLTVPPDQKSITAESGQDVTLTCRAPNNNKGVKWSRADLKTEYVLWYQDHHFVPDNQHPSFKNRVDLQDRQMKYGDVSLILKDVTINDTGTYECRIFMRGTNNKDSKPISRVTLTVVVPPGHTGGSVGLIVGLSVSAVLLVAAVAGFLIYKKNYQQNRDFN</sequence>
<feature type="domain" description="Ig-like" evidence="6">
    <location>
        <begin position="30"/>
        <end position="114"/>
    </location>
</feature>
<dbReference type="PANTHER" id="PTHR24100">
    <property type="entry name" value="BUTYROPHILIN"/>
    <property type="match status" value="1"/>
</dbReference>
<dbReference type="InterPro" id="IPR003599">
    <property type="entry name" value="Ig_sub"/>
</dbReference>
<dbReference type="PANTHER" id="PTHR24100:SF151">
    <property type="entry name" value="ICOS LIGAND"/>
    <property type="match status" value="1"/>
</dbReference>
<keyword evidence="8" id="KW-1185">Reference proteome</keyword>
<name>A0A669EX61_ORENI</name>
<feature type="domain" description="Ig-like" evidence="6">
    <location>
        <begin position="690"/>
        <end position="781"/>
    </location>
</feature>
<dbReference type="InterPro" id="IPR003598">
    <property type="entry name" value="Ig_sub2"/>
</dbReference>
<evidence type="ECO:0000256" key="2">
    <source>
        <dbReference type="ARBA" id="ARBA00023136"/>
    </source>
</evidence>
<dbReference type="InterPro" id="IPR007110">
    <property type="entry name" value="Ig-like_dom"/>
</dbReference>
<dbReference type="OrthoDB" id="10012075at2759"/>
<feature type="domain" description="Ig-like" evidence="6">
    <location>
        <begin position="465"/>
        <end position="568"/>
    </location>
</feature>
<dbReference type="SUPFAM" id="SSF48726">
    <property type="entry name" value="Immunoglobulin"/>
    <property type="match status" value="8"/>
</dbReference>
<dbReference type="GO" id="GO:0001817">
    <property type="term" value="P:regulation of cytokine production"/>
    <property type="evidence" value="ECO:0007669"/>
    <property type="project" value="TreeGrafter"/>
</dbReference>
<dbReference type="GeneTree" id="ENSGT00940000156511"/>
<evidence type="ECO:0000313" key="8">
    <source>
        <dbReference type="Proteomes" id="UP000005207"/>
    </source>
</evidence>
<dbReference type="SMART" id="SM00408">
    <property type="entry name" value="IGc2"/>
    <property type="match status" value="8"/>
</dbReference>
<reference evidence="8" key="1">
    <citation type="submission" date="2012-01" db="EMBL/GenBank/DDBJ databases">
        <title>The Genome Sequence of Oreochromis niloticus (Nile Tilapia).</title>
        <authorList>
            <consortium name="Broad Institute Genome Assembly Team"/>
            <consortium name="Broad Institute Sequencing Platform"/>
            <person name="Di Palma F."/>
            <person name="Johnson J."/>
            <person name="Lander E.S."/>
            <person name="Lindblad-Toh K."/>
        </authorList>
    </citation>
    <scope>NUCLEOTIDE SEQUENCE [LARGE SCALE GENOMIC DNA]</scope>
</reference>
<dbReference type="Ensembl" id="ENSONIT00000042064.1">
    <property type="protein sequence ID" value="ENSONIP00000075840.1"/>
    <property type="gene ID" value="ENSONIG00000017500.2"/>
</dbReference>
<dbReference type="AlphaFoldDB" id="A0A669EX61"/>
<dbReference type="Proteomes" id="UP000005207">
    <property type="component" value="Linkage group LG3"/>
</dbReference>
<feature type="domain" description="Ig-like" evidence="6">
    <location>
        <begin position="238"/>
        <end position="347"/>
    </location>
</feature>
<dbReference type="Pfam" id="PF07686">
    <property type="entry name" value="V-set"/>
    <property type="match status" value="8"/>
</dbReference>
<dbReference type="InterPro" id="IPR050504">
    <property type="entry name" value="IgSF_BTN/MOG"/>
</dbReference>
<feature type="domain" description="Ig-like" evidence="6">
    <location>
        <begin position="800"/>
        <end position="904"/>
    </location>
</feature>
<dbReference type="GeneID" id="102078781"/>
<keyword evidence="5" id="KW-0732">Signal</keyword>
<protein>
    <submittedName>
        <fullName evidence="7">Hemicentin-1</fullName>
    </submittedName>
</protein>
<keyword evidence="4" id="KW-0812">Transmembrane</keyword>
<evidence type="ECO:0000256" key="4">
    <source>
        <dbReference type="SAM" id="Phobius"/>
    </source>
</evidence>